<dbReference type="EMBL" id="BK015733">
    <property type="protein sequence ID" value="DAE22457.1"/>
    <property type="molecule type" value="Genomic_DNA"/>
</dbReference>
<sequence>MGSVISYDDLRRMSFGINRYLDSIRDKAGSHEESRIFLGFSSSVKKVGGISLGREYVISVMYKGREVSNVITRDMDSAPELLVEKFIELTHDEDFIKEAVYGNSDE</sequence>
<organism evidence="1">
    <name type="scientific">CrAss-like virus sp. ctDAq1</name>
    <dbReference type="NCBI Taxonomy" id="2826822"/>
    <lineage>
        <taxon>Viruses</taxon>
        <taxon>Duplodnaviria</taxon>
        <taxon>Heunggongvirae</taxon>
        <taxon>Uroviricota</taxon>
        <taxon>Caudoviricetes</taxon>
        <taxon>Crassvirales</taxon>
    </lineage>
</organism>
<proteinExistence type="predicted"/>
<accession>A0A8S5QUD7</accession>
<evidence type="ECO:0000313" key="1">
    <source>
        <dbReference type="EMBL" id="DAE22457.1"/>
    </source>
</evidence>
<reference evidence="1" key="1">
    <citation type="journal article" date="2021" name="Proc. Natl. Acad. Sci. U.S.A.">
        <title>A Catalog of Tens of Thousands of Viruses from Human Metagenomes Reveals Hidden Associations with Chronic Diseases.</title>
        <authorList>
            <person name="Tisza M.J."/>
            <person name="Buck C.B."/>
        </authorList>
    </citation>
    <scope>NUCLEOTIDE SEQUENCE</scope>
    <source>
        <strain evidence="1">CtDAq1</strain>
    </source>
</reference>
<name>A0A8S5QUD7_9CAUD</name>
<protein>
    <submittedName>
        <fullName evidence="1">Uncharacterized protein</fullName>
    </submittedName>
</protein>